<feature type="domain" description="Dihydroxy-acid/6-phosphogluconate dehydratase C-terminal" evidence="10">
    <location>
        <begin position="382"/>
        <end position="577"/>
    </location>
</feature>
<gene>
    <name evidence="11" type="ORF">RND15_01625</name>
</gene>
<feature type="region of interest" description="Disordered" evidence="8">
    <location>
        <begin position="1"/>
        <end position="23"/>
    </location>
</feature>
<dbReference type="InterPro" id="IPR020558">
    <property type="entry name" value="DiOHA_6PGluconate_deHydtase_CS"/>
</dbReference>
<evidence type="ECO:0000256" key="6">
    <source>
        <dbReference type="ARBA" id="ARBA00023239"/>
    </source>
</evidence>
<proteinExistence type="inferred from homology"/>
<keyword evidence="7" id="KW-0100">Branched-chain amino acid biosynthesis</keyword>
<organism evidence="11 12">
    <name type="scientific">Streptomyces lonegramiae</name>
    <dbReference type="NCBI Taxonomy" id="3075524"/>
    <lineage>
        <taxon>Bacteria</taxon>
        <taxon>Bacillati</taxon>
        <taxon>Actinomycetota</taxon>
        <taxon>Actinomycetes</taxon>
        <taxon>Kitasatosporales</taxon>
        <taxon>Streptomycetaceae</taxon>
        <taxon>Streptomyces</taxon>
    </lineage>
</organism>
<evidence type="ECO:0000259" key="10">
    <source>
        <dbReference type="Pfam" id="PF24877"/>
    </source>
</evidence>
<evidence type="ECO:0000256" key="8">
    <source>
        <dbReference type="SAM" id="MobiDB-lite"/>
    </source>
</evidence>
<evidence type="ECO:0000259" key="9">
    <source>
        <dbReference type="Pfam" id="PF00920"/>
    </source>
</evidence>
<keyword evidence="6 11" id="KW-0456">Lyase</keyword>
<evidence type="ECO:0000256" key="7">
    <source>
        <dbReference type="ARBA" id="ARBA00023304"/>
    </source>
</evidence>
<evidence type="ECO:0000313" key="11">
    <source>
        <dbReference type="EMBL" id="MDT0541415.1"/>
    </source>
</evidence>
<dbReference type="NCBIfam" id="NF009560">
    <property type="entry name" value="PRK13017.1"/>
    <property type="match status" value="1"/>
</dbReference>
<reference evidence="11" key="1">
    <citation type="submission" date="2024-05" db="EMBL/GenBank/DDBJ databases">
        <title>30 novel species of actinomycetes from the DSMZ collection.</title>
        <authorList>
            <person name="Nouioui I."/>
        </authorList>
    </citation>
    <scope>NUCLEOTIDE SEQUENCE</scope>
    <source>
        <strain evidence="11">DSM 41529</strain>
    </source>
</reference>
<keyword evidence="5" id="KW-0411">Iron-sulfur</keyword>
<evidence type="ECO:0000313" key="12">
    <source>
        <dbReference type="Proteomes" id="UP001180754"/>
    </source>
</evidence>
<dbReference type="PANTHER" id="PTHR43183:SF1">
    <property type="entry name" value="HYPOTHETICAL DIHYDROXY-ACID DEHYDRATASE (EUROFUNG)-RELATED"/>
    <property type="match status" value="1"/>
</dbReference>
<dbReference type="EC" id="4.2.1.-" evidence="11"/>
<keyword evidence="4" id="KW-0408">Iron</keyword>
<dbReference type="Gene3D" id="3.50.30.80">
    <property type="entry name" value="IlvD/EDD C-terminal domain-like"/>
    <property type="match status" value="1"/>
</dbReference>
<name>A0ABU2X670_9ACTN</name>
<dbReference type="InterPro" id="IPR000581">
    <property type="entry name" value="ILV_EDD_N"/>
</dbReference>
<dbReference type="RefSeq" id="WP_311721683.1">
    <property type="nucleotide sequence ID" value="NZ_JAVRFD010000001.1"/>
</dbReference>
<feature type="domain" description="Dihydroxy-acid/6-phosphogluconate dehydratase N-terminal" evidence="9">
    <location>
        <begin position="61"/>
        <end position="372"/>
    </location>
</feature>
<dbReference type="InterPro" id="IPR052352">
    <property type="entry name" value="Sugar_Degrad_Dehydratases"/>
</dbReference>
<keyword evidence="2" id="KW-0001">2Fe-2S</keyword>
<keyword evidence="7" id="KW-0028">Amino-acid biosynthesis</keyword>
<dbReference type="GO" id="GO:0016829">
    <property type="term" value="F:lyase activity"/>
    <property type="evidence" value="ECO:0007669"/>
    <property type="project" value="UniProtKB-KW"/>
</dbReference>
<evidence type="ECO:0000256" key="3">
    <source>
        <dbReference type="ARBA" id="ARBA00022723"/>
    </source>
</evidence>
<comment type="similarity">
    <text evidence="1">Belongs to the IlvD/Edd family.</text>
</comment>
<dbReference type="InterPro" id="IPR037237">
    <property type="entry name" value="IlvD/EDD_N"/>
</dbReference>
<dbReference type="SUPFAM" id="SSF143975">
    <property type="entry name" value="IlvD/EDD N-terminal domain-like"/>
    <property type="match status" value="1"/>
</dbReference>
<dbReference type="Pfam" id="PF24877">
    <property type="entry name" value="ILV_EDD_C"/>
    <property type="match status" value="1"/>
</dbReference>
<sequence length="595" mass="62790">MAALDPLPTATADSATTTAAKAGGAAPLRSRAWFGDGGKNGFISRHHLRAMGRGGHNFDGRPVIGICNTYSELTPCNGHLQILADAVRRGVLQSGGFPLEFPAMSLGEPFLRPTSMLYRNLAAMEIEEQIRANPLDAVVLLTGCDKTTPAALMGAASAGVPAIVFTGGPMLNGRFRGRNVGSGTDIWRMTEELRAGTITQEEFTEFESSLNRSAGHCMTMGTASTMACLAEALGMMLPGASGLPAVDARRGTLAEATGARAVELAGSALTPGRIMTREAFENAIRVNAAIGGSTNAVVHLLALAGRLGVPLALDDFDRLGAELPLLVDLMPSGRFLMEEFAYAGGLPALINDLRDRLHQDTVTVTGRSLVDNCAGAEVYDREVIRPLDHPVQPAGTGTAVVRGNLAPDGAVVKQSAADPALLRHTGPALVFDSLEEYLAVAEDDDLDVTADTVLVVRNTGPRGYPGMPEVGNLPLPKKLLDAGVRDMVRISDARMSGTAFGTCVLHVAPEAAVGGPLALIRTGDRVRLDVPGRRLDVLVEDAELDERRAEWQPPKPPADRGWTYLYTRHVTQADSGADLDFLVGSTDSAPPRQAF</sequence>
<evidence type="ECO:0000256" key="2">
    <source>
        <dbReference type="ARBA" id="ARBA00022714"/>
    </source>
</evidence>
<dbReference type="PANTHER" id="PTHR43183">
    <property type="entry name" value="HYPOTHETICAL DIHYDROXYACID DEHYDRATASE (EUROFUNG)-RELATED"/>
    <property type="match status" value="1"/>
</dbReference>
<keyword evidence="3" id="KW-0479">Metal-binding</keyword>
<evidence type="ECO:0000256" key="1">
    <source>
        <dbReference type="ARBA" id="ARBA00006486"/>
    </source>
</evidence>
<dbReference type="PROSITE" id="PS00886">
    <property type="entry name" value="ILVD_EDD_1"/>
    <property type="match status" value="1"/>
</dbReference>
<dbReference type="InterPro" id="IPR056740">
    <property type="entry name" value="ILV_EDD_C"/>
</dbReference>
<dbReference type="InterPro" id="IPR042096">
    <property type="entry name" value="Dihydro-acid_dehy_C"/>
</dbReference>
<comment type="caution">
    <text evidence="11">The sequence shown here is derived from an EMBL/GenBank/DDBJ whole genome shotgun (WGS) entry which is preliminary data.</text>
</comment>
<accession>A0ABU2X670</accession>
<dbReference type="SUPFAM" id="SSF52016">
    <property type="entry name" value="LeuD/IlvD-like"/>
    <property type="match status" value="1"/>
</dbReference>
<dbReference type="Pfam" id="PF00920">
    <property type="entry name" value="ILVD_EDD_N"/>
    <property type="match status" value="1"/>
</dbReference>
<keyword evidence="12" id="KW-1185">Reference proteome</keyword>
<protein>
    <submittedName>
        <fullName evidence="11">IlvD/Edd family dehydratase</fullName>
        <ecNumber evidence="11">4.2.1.-</ecNumber>
    </submittedName>
</protein>
<dbReference type="EMBL" id="JAVRFD010000001">
    <property type="protein sequence ID" value="MDT0541415.1"/>
    <property type="molecule type" value="Genomic_DNA"/>
</dbReference>
<evidence type="ECO:0000256" key="5">
    <source>
        <dbReference type="ARBA" id="ARBA00023014"/>
    </source>
</evidence>
<feature type="compositionally biased region" description="Low complexity" evidence="8">
    <location>
        <begin position="9"/>
        <end position="23"/>
    </location>
</feature>
<dbReference type="Proteomes" id="UP001180754">
    <property type="component" value="Unassembled WGS sequence"/>
</dbReference>
<evidence type="ECO:0000256" key="4">
    <source>
        <dbReference type="ARBA" id="ARBA00023004"/>
    </source>
</evidence>
<dbReference type="NCBIfam" id="NF004784">
    <property type="entry name" value="PRK06131.1"/>
    <property type="match status" value="1"/>
</dbReference>